<dbReference type="RefSeq" id="WP_011273275.1">
    <property type="nucleotide sequence ID" value="NC_007164.1"/>
</dbReference>
<dbReference type="InterPro" id="IPR010179">
    <property type="entry name" value="CRISPR-assoc_prot_Cse3"/>
</dbReference>
<dbReference type="STRING" id="306537.jk0644"/>
<dbReference type="Gene3D" id="3.30.70.1200">
    <property type="entry name" value="Crispr-associated protein, domain 1"/>
    <property type="match status" value="1"/>
</dbReference>
<dbReference type="KEGG" id="cjk:jk0644"/>
<gene>
    <name evidence="1" type="ordered locus">jk0644</name>
</gene>
<dbReference type="Proteomes" id="UP000000545">
    <property type="component" value="Chromosome"/>
</dbReference>
<dbReference type="Pfam" id="PF08798">
    <property type="entry name" value="CRISPR_assoc"/>
    <property type="match status" value="1"/>
</dbReference>
<dbReference type="SMART" id="SM01101">
    <property type="entry name" value="CRISPR_assoc"/>
    <property type="match status" value="1"/>
</dbReference>
<proteinExistence type="predicted"/>
<protein>
    <recommendedName>
        <fullName evidence="3">Type I-E CRISPR-associated protein Cas6/Cse3/CasE</fullName>
    </recommendedName>
</protein>
<dbReference type="SUPFAM" id="SSF117987">
    <property type="entry name" value="CRISPR-associated protein"/>
    <property type="match status" value="2"/>
</dbReference>
<name>Q4JWK1_CORJK</name>
<evidence type="ECO:0000313" key="2">
    <source>
        <dbReference type="Proteomes" id="UP000000545"/>
    </source>
</evidence>
<dbReference type="Gene3D" id="3.30.70.1210">
    <property type="entry name" value="Crispr-associated protein, domain 2"/>
    <property type="match status" value="1"/>
</dbReference>
<dbReference type="PROSITE" id="PS51257">
    <property type="entry name" value="PROKAR_LIPOPROTEIN"/>
    <property type="match status" value="1"/>
</dbReference>
<reference evidence="1 2" key="1">
    <citation type="journal article" date="2005" name="J. Bacteriol.">
        <title>Complete genome sequence and analysis of the multiresistant nosocomial pathogen Corynebacterium jeikeium K411, a lipid-requiring bacterium of the human skin flora.</title>
        <authorList>
            <person name="Tauch A."/>
            <person name="Kaiser O."/>
            <person name="Hain T."/>
            <person name="Goesmann A."/>
            <person name="Weisshaar B."/>
            <person name="Albersmeier A."/>
            <person name="Bekel T."/>
            <person name="Bischoff N."/>
            <person name="Brune I."/>
            <person name="Chakraborty T."/>
            <person name="Kalinowski J."/>
            <person name="Meyer F."/>
            <person name="Rupp O."/>
            <person name="Schneiker S."/>
            <person name="Viehoever P."/>
            <person name="Puehler A."/>
        </authorList>
    </citation>
    <scope>NUCLEOTIDE SEQUENCE [LARGE SCALE GENOMIC DNA]</scope>
    <source>
        <strain evidence="1 2">K411</strain>
    </source>
</reference>
<sequence length="224" mass="24659">MTTFTRLHLNPSSRQARKLLGNPQAMHAAVLSCFPKEVSEKERILWRHDGKVRGADEHFVYIVGPDSCDPTKIAEQTGSESDPQKASYNRLLEALADGQQWHYEVVLNPVAAKKAPGSPRGTRGKLTALVGEAAQLEWFNTKAKSCGFTPLETLIVERKTLRFSKLAKNPKGRQVVIGTVRYRGTLQIDDVETFKKSLVEGIGRGKAYGCGLLTLAKPTPSKTS</sequence>
<dbReference type="EMBL" id="CR931997">
    <property type="protein sequence ID" value="CAI36806.1"/>
    <property type="molecule type" value="Genomic_DNA"/>
</dbReference>
<evidence type="ECO:0000313" key="1">
    <source>
        <dbReference type="EMBL" id="CAI36806.1"/>
    </source>
</evidence>
<evidence type="ECO:0008006" key="3">
    <source>
        <dbReference type="Google" id="ProtNLM"/>
    </source>
</evidence>
<accession>Q4JWK1</accession>
<dbReference type="OrthoDB" id="9795689at2"/>
<keyword evidence="2" id="KW-1185">Reference proteome</keyword>
<organism evidence="1 2">
    <name type="scientific">Corynebacterium jeikeium (strain K411)</name>
    <dbReference type="NCBI Taxonomy" id="306537"/>
    <lineage>
        <taxon>Bacteria</taxon>
        <taxon>Bacillati</taxon>
        <taxon>Actinomycetota</taxon>
        <taxon>Actinomycetes</taxon>
        <taxon>Mycobacteriales</taxon>
        <taxon>Corynebacteriaceae</taxon>
        <taxon>Corynebacterium</taxon>
    </lineage>
</organism>
<dbReference type="AlphaFoldDB" id="Q4JWK1"/>
<dbReference type="CDD" id="cd09727">
    <property type="entry name" value="Cas6_I-E"/>
    <property type="match status" value="1"/>
</dbReference>
<dbReference type="eggNOG" id="ENOG5030BEK">
    <property type="taxonomic scope" value="Bacteria"/>
</dbReference>
<dbReference type="PATRIC" id="fig|306537.10.peg.656"/>
<dbReference type="HOGENOM" id="CLU_080982_0_1_11"/>
<dbReference type="NCBIfam" id="TIGR01907">
    <property type="entry name" value="casE_Cse3"/>
    <property type="match status" value="1"/>
</dbReference>